<evidence type="ECO:0000313" key="1">
    <source>
        <dbReference type="EMBL" id="SBW06238.1"/>
    </source>
</evidence>
<accession>A0A212K3R5</accession>
<reference evidence="1" key="1">
    <citation type="submission" date="2016-04" db="EMBL/GenBank/DDBJ databases">
        <authorList>
            <person name="Evans L.H."/>
            <person name="Alamgir A."/>
            <person name="Owens N."/>
            <person name="Weber N.D."/>
            <person name="Virtaneva K."/>
            <person name="Barbian K."/>
            <person name="Babar A."/>
            <person name="Rosenke K."/>
        </authorList>
    </citation>
    <scope>NUCLEOTIDE SEQUENCE</scope>
    <source>
        <strain evidence="1">92-2</strain>
    </source>
</reference>
<sequence>MFLQGGNMFNIPSFYRLEDGRIWSVAKASFVAKEDAALSEYLDYGLGLGTAPDTMGALSATGLRDALAFYGLPLGNLISLTEAQATQRAVINAGFDSAMIASLTMPSTSTPPSAYAVYTVLEEWKTEYPEEFAALLAIHTARRDALLSAVEAAQTAEEVQAITVSYAV</sequence>
<name>A0A212K3R5_9BACT</name>
<proteinExistence type="predicted"/>
<gene>
    <name evidence="1" type="ORF">KM92DES2_12163</name>
</gene>
<dbReference type="EMBL" id="FLUP01000001">
    <property type="protein sequence ID" value="SBW06238.1"/>
    <property type="molecule type" value="Genomic_DNA"/>
</dbReference>
<organism evidence="1">
    <name type="scientific">uncultured Desulfovibrio sp</name>
    <dbReference type="NCBI Taxonomy" id="167968"/>
    <lineage>
        <taxon>Bacteria</taxon>
        <taxon>Pseudomonadati</taxon>
        <taxon>Thermodesulfobacteriota</taxon>
        <taxon>Desulfovibrionia</taxon>
        <taxon>Desulfovibrionales</taxon>
        <taxon>Desulfovibrionaceae</taxon>
        <taxon>Desulfovibrio</taxon>
        <taxon>environmental samples</taxon>
    </lineage>
</organism>
<protein>
    <submittedName>
        <fullName evidence="1">Uncharacterized protein</fullName>
    </submittedName>
</protein>
<dbReference type="AlphaFoldDB" id="A0A212K3R5"/>